<proteinExistence type="predicted"/>
<name>A0A7G9YVS1_9EURY</name>
<gene>
    <name evidence="1" type="ORF">GAKKPHMA_00011</name>
</gene>
<organism evidence="1">
    <name type="scientific">Candidatus Methanophagaceae archaeon ANME-1 ERB6</name>
    <dbReference type="NCBI Taxonomy" id="2759912"/>
    <lineage>
        <taxon>Archaea</taxon>
        <taxon>Methanobacteriati</taxon>
        <taxon>Methanobacteriota</taxon>
        <taxon>Stenosarchaea group</taxon>
        <taxon>Methanomicrobia</taxon>
        <taxon>Candidatus Methanophagales</taxon>
        <taxon>Candidatus Methanophagaceae</taxon>
    </lineage>
</organism>
<dbReference type="AlphaFoldDB" id="A0A7G9YVS1"/>
<evidence type="ECO:0000313" key="1">
    <source>
        <dbReference type="EMBL" id="QNO52105.1"/>
    </source>
</evidence>
<dbReference type="EMBL" id="MT631501">
    <property type="protein sequence ID" value="QNO52105.1"/>
    <property type="molecule type" value="Genomic_DNA"/>
</dbReference>
<protein>
    <submittedName>
        <fullName evidence="1">Uncharacterized protein</fullName>
    </submittedName>
</protein>
<accession>A0A7G9YVS1</accession>
<reference evidence="1" key="1">
    <citation type="submission" date="2020-06" db="EMBL/GenBank/DDBJ databases">
        <title>Unique genomic features of the anaerobic methanotrophic archaea.</title>
        <authorList>
            <person name="Chadwick G.L."/>
            <person name="Skennerton C.T."/>
            <person name="Laso-Perez R."/>
            <person name="Leu A.O."/>
            <person name="Speth D.R."/>
            <person name="Yu H."/>
            <person name="Morgan-Lang C."/>
            <person name="Hatzenpichler R."/>
            <person name="Goudeau D."/>
            <person name="Malmstrom R."/>
            <person name="Brazelton W.J."/>
            <person name="Woyke T."/>
            <person name="Hallam S.J."/>
            <person name="Tyson G.W."/>
            <person name="Wegener G."/>
            <person name="Boetius A."/>
            <person name="Orphan V."/>
        </authorList>
    </citation>
    <scope>NUCLEOTIDE SEQUENCE</scope>
</reference>
<sequence>MDIEDLDAVAKRVFERCMPAKEEIEKSPEKTKFLEAFPGLEYSTIGHILYETIKIALIAGAADIVINKIRHRKEKIEESKEKMERAAFEVLKKKITDENEAKRIAVEISIIGTEEIEIYAHAKILT</sequence>